<evidence type="ECO:0000313" key="2">
    <source>
        <dbReference type="Proteomes" id="UP001236806"/>
    </source>
</evidence>
<name>A0ABU0PJ12_9MICC</name>
<dbReference type="Proteomes" id="UP001236806">
    <property type="component" value="Unassembled WGS sequence"/>
</dbReference>
<sequence>MSSESRYQQAKAAIAKYEVPALPWPLPEGPAPKDMAY</sequence>
<evidence type="ECO:0000313" key="1">
    <source>
        <dbReference type="EMBL" id="MDQ0673948.1"/>
    </source>
</evidence>
<accession>A0ABU0PJ12</accession>
<reference evidence="1 2" key="1">
    <citation type="submission" date="2023-07" db="EMBL/GenBank/DDBJ databases">
        <title>Comparative genomics of wheat-associated soil bacteria to identify genetic determinants of phenazine resistance.</title>
        <authorList>
            <person name="Mouncey N."/>
        </authorList>
    </citation>
    <scope>NUCLEOTIDE SEQUENCE [LARGE SCALE GENOMIC DNA]</scope>
    <source>
        <strain evidence="1 2">W1I3</strain>
    </source>
</reference>
<comment type="caution">
    <text evidence="1">The sequence shown here is derived from an EMBL/GenBank/DDBJ whole genome shotgun (WGS) entry which is preliminary data.</text>
</comment>
<dbReference type="EMBL" id="JAUSXB010000001">
    <property type="protein sequence ID" value="MDQ0673948.1"/>
    <property type="molecule type" value="Genomic_DNA"/>
</dbReference>
<protein>
    <submittedName>
        <fullName evidence="1">Uncharacterized protein</fullName>
    </submittedName>
</protein>
<keyword evidence="2" id="KW-1185">Reference proteome</keyword>
<organism evidence="1 2">
    <name type="scientific">Pseudarthrobacter siccitolerans</name>
    <dbReference type="NCBI Taxonomy" id="861266"/>
    <lineage>
        <taxon>Bacteria</taxon>
        <taxon>Bacillati</taxon>
        <taxon>Actinomycetota</taxon>
        <taxon>Actinomycetes</taxon>
        <taxon>Micrococcales</taxon>
        <taxon>Micrococcaceae</taxon>
        <taxon>Pseudarthrobacter</taxon>
    </lineage>
</organism>
<gene>
    <name evidence="1" type="ORF">QFZ36_001509</name>
</gene>
<proteinExistence type="predicted"/>